<proteinExistence type="predicted"/>
<dbReference type="UniPathway" id="UPA00219"/>
<dbReference type="InterPro" id="IPR038054">
    <property type="entry name" value="LD_TPept-like_central_sf"/>
</dbReference>
<gene>
    <name evidence="9" type="ORF">COI93_16095</name>
</gene>
<keyword evidence="7" id="KW-1133">Transmembrane helix</keyword>
<dbReference type="Gene3D" id="3.10.20.800">
    <property type="match status" value="1"/>
</dbReference>
<dbReference type="Pfam" id="PF12229">
    <property type="entry name" value="PG_binding_4"/>
    <property type="match status" value="1"/>
</dbReference>
<dbReference type="AlphaFoldDB" id="A0A2B0M0D8"/>
<dbReference type="GO" id="GO:0018104">
    <property type="term" value="P:peptidoglycan-protein cross-linking"/>
    <property type="evidence" value="ECO:0007669"/>
    <property type="project" value="TreeGrafter"/>
</dbReference>
<feature type="active site" description="Proton donor/acceptor" evidence="6">
    <location>
        <position position="437"/>
    </location>
</feature>
<name>A0A2B0M0D8_BACCE</name>
<evidence type="ECO:0000256" key="2">
    <source>
        <dbReference type="ARBA" id="ARBA00022679"/>
    </source>
</evidence>
<keyword evidence="5 6" id="KW-0961">Cell wall biogenesis/degradation</keyword>
<evidence type="ECO:0000256" key="3">
    <source>
        <dbReference type="ARBA" id="ARBA00022960"/>
    </source>
</evidence>
<dbReference type="InterPro" id="IPR050979">
    <property type="entry name" value="LD-transpeptidase"/>
</dbReference>
<accession>A0A2B0M0D8</accession>
<organism evidence="9 10">
    <name type="scientific">Bacillus cereus</name>
    <dbReference type="NCBI Taxonomy" id="1396"/>
    <lineage>
        <taxon>Bacteria</taxon>
        <taxon>Bacillati</taxon>
        <taxon>Bacillota</taxon>
        <taxon>Bacilli</taxon>
        <taxon>Bacillales</taxon>
        <taxon>Bacillaceae</taxon>
        <taxon>Bacillus</taxon>
        <taxon>Bacillus cereus group</taxon>
    </lineage>
</organism>
<dbReference type="PANTHER" id="PTHR30582">
    <property type="entry name" value="L,D-TRANSPEPTIDASE"/>
    <property type="match status" value="1"/>
</dbReference>
<dbReference type="PANTHER" id="PTHR30582:SF33">
    <property type="entry name" value="EXPORTED PROTEIN"/>
    <property type="match status" value="1"/>
</dbReference>
<feature type="transmembrane region" description="Helical" evidence="7">
    <location>
        <begin position="27"/>
        <end position="48"/>
    </location>
</feature>
<dbReference type="Pfam" id="PF03734">
    <property type="entry name" value="YkuD"/>
    <property type="match status" value="1"/>
</dbReference>
<evidence type="ECO:0000313" key="9">
    <source>
        <dbReference type="EMBL" id="PFK36414.1"/>
    </source>
</evidence>
<feature type="domain" description="L,D-TPase catalytic" evidence="8">
    <location>
        <begin position="357"/>
        <end position="482"/>
    </location>
</feature>
<reference evidence="9 10" key="1">
    <citation type="submission" date="2017-09" db="EMBL/GenBank/DDBJ databases">
        <title>Large-scale bioinformatics analysis of Bacillus genomes uncovers conserved roles of natural products in bacterial physiology.</title>
        <authorList>
            <consortium name="Agbiome Team Llc"/>
            <person name="Bleich R.M."/>
            <person name="Grubbs K.J."/>
            <person name="Santa Maria K.C."/>
            <person name="Allen S.E."/>
            <person name="Farag S."/>
            <person name="Shank E.A."/>
            <person name="Bowers A."/>
        </authorList>
    </citation>
    <scope>NUCLEOTIDE SEQUENCE [LARGE SCALE GENOMIC DNA]</scope>
    <source>
        <strain evidence="9 10">AFS083043</strain>
    </source>
</reference>
<dbReference type="GO" id="GO:0005576">
    <property type="term" value="C:extracellular region"/>
    <property type="evidence" value="ECO:0007669"/>
    <property type="project" value="TreeGrafter"/>
</dbReference>
<keyword evidence="2" id="KW-0808">Transferase</keyword>
<dbReference type="GO" id="GO:0071972">
    <property type="term" value="F:peptidoglycan L,D-transpeptidase activity"/>
    <property type="evidence" value="ECO:0007669"/>
    <property type="project" value="TreeGrafter"/>
</dbReference>
<evidence type="ECO:0000313" key="10">
    <source>
        <dbReference type="Proteomes" id="UP000242656"/>
    </source>
</evidence>
<evidence type="ECO:0000256" key="1">
    <source>
        <dbReference type="ARBA" id="ARBA00004752"/>
    </source>
</evidence>
<dbReference type="CDD" id="cd16913">
    <property type="entry name" value="YkuD_like"/>
    <property type="match status" value="1"/>
</dbReference>
<evidence type="ECO:0000256" key="5">
    <source>
        <dbReference type="ARBA" id="ARBA00023316"/>
    </source>
</evidence>
<sequence length="482" mass="53865">MNNNTINESVEEVDRKRTNSSNRFKNWKFITTGGFVIIALLIGGMSYYQATRFNSQVTINDIKVGGLTADQAMQKLKTSGLENKVYVGQQQILDEKDTQTELTEKDLPQVKKLLNSQWTFFPSSKEKNYSLLPEKADQYRSETMKKLVEEKLISMNKGLKAPQDAMAKLEQGKVVISKSIDGKQYDVASLLKDYDKQKYKSEIHLNPVYIQPIKENDSIVKKEEQALQNLLQQTIDYKVQNEVYSLKAKDLIKNASMSKDMKVTIDASDIKNKIAEINNSKSTLNKAFAFKTHSGSVISVKGQGYGWAINVEKEANRIQKAFEKGEKSLSASNIYGNGWNNEGIGYETTANNGIGDTYAEVSIAEQQIWIYKDGKLAVTTNVVTGKHSTGEDTSPGVWYILYKRSPYTLKGSAVGKPDYSVKVDYWAPFTNSGQGFHDAGWRTNWANNAYLTGGSGGCVNLSPSIAKTVYDNLSTYEPVVVY</sequence>
<evidence type="ECO:0000259" key="8">
    <source>
        <dbReference type="PROSITE" id="PS52029"/>
    </source>
</evidence>
<dbReference type="InterPro" id="IPR022029">
    <property type="entry name" value="YoaR-like_PG-bd"/>
</dbReference>
<dbReference type="SUPFAM" id="SSF143985">
    <property type="entry name" value="L,D-transpeptidase pre-catalytic domain-like"/>
    <property type="match status" value="1"/>
</dbReference>
<dbReference type="GO" id="GO:0071555">
    <property type="term" value="P:cell wall organization"/>
    <property type="evidence" value="ECO:0007669"/>
    <property type="project" value="UniProtKB-UniRule"/>
</dbReference>
<evidence type="ECO:0000256" key="4">
    <source>
        <dbReference type="ARBA" id="ARBA00022984"/>
    </source>
</evidence>
<keyword evidence="7" id="KW-0472">Membrane</keyword>
<protein>
    <recommendedName>
        <fullName evidence="8">L,D-TPase catalytic domain-containing protein</fullName>
    </recommendedName>
</protein>
<dbReference type="Gene3D" id="2.40.440.10">
    <property type="entry name" value="L,D-transpeptidase catalytic domain-like"/>
    <property type="match status" value="1"/>
</dbReference>
<feature type="active site" description="Nucleophile" evidence="6">
    <location>
        <position position="458"/>
    </location>
</feature>
<keyword evidence="7" id="KW-0812">Transmembrane</keyword>
<dbReference type="PROSITE" id="PS52029">
    <property type="entry name" value="LD_TPASE"/>
    <property type="match status" value="1"/>
</dbReference>
<evidence type="ECO:0000256" key="6">
    <source>
        <dbReference type="PROSITE-ProRule" id="PRU01373"/>
    </source>
</evidence>
<evidence type="ECO:0000256" key="7">
    <source>
        <dbReference type="SAM" id="Phobius"/>
    </source>
</evidence>
<dbReference type="Proteomes" id="UP000242656">
    <property type="component" value="Unassembled WGS sequence"/>
</dbReference>
<dbReference type="InterPro" id="IPR038063">
    <property type="entry name" value="Transpep_catalytic_dom"/>
</dbReference>
<dbReference type="GO" id="GO:0016740">
    <property type="term" value="F:transferase activity"/>
    <property type="evidence" value="ECO:0007669"/>
    <property type="project" value="UniProtKB-KW"/>
</dbReference>
<dbReference type="RefSeq" id="WP_098491642.1">
    <property type="nucleotide sequence ID" value="NZ_NUWN01000062.1"/>
</dbReference>
<dbReference type="EMBL" id="NUWN01000062">
    <property type="protein sequence ID" value="PFK36414.1"/>
    <property type="molecule type" value="Genomic_DNA"/>
</dbReference>
<keyword evidence="3 6" id="KW-0133">Cell shape</keyword>
<dbReference type="InterPro" id="IPR005490">
    <property type="entry name" value="LD_TPept_cat_dom"/>
</dbReference>
<comment type="caution">
    <text evidence="9">The sequence shown here is derived from an EMBL/GenBank/DDBJ whole genome shotgun (WGS) entry which is preliminary data.</text>
</comment>
<comment type="pathway">
    <text evidence="1 6">Cell wall biogenesis; peptidoglycan biosynthesis.</text>
</comment>
<dbReference type="GO" id="GO:0008360">
    <property type="term" value="P:regulation of cell shape"/>
    <property type="evidence" value="ECO:0007669"/>
    <property type="project" value="UniProtKB-UniRule"/>
</dbReference>
<keyword evidence="4 6" id="KW-0573">Peptidoglycan synthesis</keyword>
<dbReference type="SUPFAM" id="SSF141523">
    <property type="entry name" value="L,D-transpeptidase catalytic domain-like"/>
    <property type="match status" value="1"/>
</dbReference>